<dbReference type="EMBL" id="JBHSIS010000027">
    <property type="protein sequence ID" value="MFC4859242.1"/>
    <property type="molecule type" value="Genomic_DNA"/>
</dbReference>
<dbReference type="SUPFAM" id="SSF56801">
    <property type="entry name" value="Acetyl-CoA synthetase-like"/>
    <property type="match status" value="1"/>
</dbReference>
<evidence type="ECO:0000259" key="2">
    <source>
        <dbReference type="Pfam" id="PF13193"/>
    </source>
</evidence>
<evidence type="ECO:0000313" key="4">
    <source>
        <dbReference type="Proteomes" id="UP001595859"/>
    </source>
</evidence>
<dbReference type="InterPro" id="IPR045851">
    <property type="entry name" value="AMP-bd_C_sf"/>
</dbReference>
<dbReference type="Pfam" id="PF00501">
    <property type="entry name" value="AMP-binding"/>
    <property type="match status" value="1"/>
</dbReference>
<dbReference type="InterPro" id="IPR042099">
    <property type="entry name" value="ANL_N_sf"/>
</dbReference>
<comment type="caution">
    <text evidence="3">The sequence shown here is derived from an EMBL/GenBank/DDBJ whole genome shotgun (WGS) entry which is preliminary data.</text>
</comment>
<dbReference type="Proteomes" id="UP001595859">
    <property type="component" value="Unassembled WGS sequence"/>
</dbReference>
<dbReference type="PANTHER" id="PTHR43767">
    <property type="entry name" value="LONG-CHAIN-FATTY-ACID--COA LIGASE"/>
    <property type="match status" value="1"/>
</dbReference>
<protein>
    <submittedName>
        <fullName evidence="3">Class I adenylate-forming enzyme family protein</fullName>
    </submittedName>
</protein>
<gene>
    <name evidence="3" type="ORF">ACFPCV_37590</name>
</gene>
<dbReference type="Pfam" id="PF13193">
    <property type="entry name" value="AMP-binding_C"/>
    <property type="match status" value="1"/>
</dbReference>
<proteinExistence type="predicted"/>
<keyword evidence="4" id="KW-1185">Reference proteome</keyword>
<name>A0ABV9SD20_9PSEU</name>
<dbReference type="InterPro" id="IPR025110">
    <property type="entry name" value="AMP-bd_C"/>
</dbReference>
<dbReference type="InterPro" id="IPR050237">
    <property type="entry name" value="ATP-dep_AMP-bd_enzyme"/>
</dbReference>
<feature type="domain" description="AMP-dependent synthetase/ligase" evidence="1">
    <location>
        <begin position="10"/>
        <end position="349"/>
    </location>
</feature>
<evidence type="ECO:0000313" key="3">
    <source>
        <dbReference type="EMBL" id="MFC4859242.1"/>
    </source>
</evidence>
<dbReference type="InterPro" id="IPR000873">
    <property type="entry name" value="AMP-dep_synth/lig_dom"/>
</dbReference>
<accession>A0ABV9SD20</accession>
<dbReference type="Gene3D" id="3.30.300.30">
    <property type="match status" value="1"/>
</dbReference>
<sequence length="502" mass="54147">MAVLNVLCDRAEGTPGDIPFRSVTGKSLSYEEWARSSRALAGVLREQCGVRLNDRVMIVVDREMWLEYAIAYVAVLAAGATVVTARPEEGRASLERSAELTATSLCVFSGARAREVTSGLSRRLELTDTVTGTAVSGTAMTEEAELPEVVELLFTSGTTGRRMAVGCPRADFVDGLRQEVRSPVSNSPRRSVLVHHIPLGTQAAQRVLWEALRASRLTNVYLPNTSPNAIRSAVEKYSATFVGLVPFTARRLVRACTGANAALPSVEWVSVGSSPADDDVLNSLTEVFPNAQVMNMYGLTEAGAARIRGVHPNPPGALGTPEPGTRVSIRGDDGAPVPCGHKGDLWISRLGGQARFYVGDPAATAAVFRGDWVRTGDIAWVDSDGYVYLVDRARDIINSVGQKIASIEIETCLRAHELVVEAAVFGTPSRLLGERVVAAVVVDQSWSANAEDIQRELMVHCRERLSPYAVPSRFVHLEAMPTGPTGKVLKHVLRKTYSQDLT</sequence>
<feature type="domain" description="AMP-binding enzyme C-terminal" evidence="2">
    <location>
        <begin position="408"/>
        <end position="487"/>
    </location>
</feature>
<reference evidence="4" key="1">
    <citation type="journal article" date="2019" name="Int. J. Syst. Evol. Microbiol.">
        <title>The Global Catalogue of Microorganisms (GCM) 10K type strain sequencing project: providing services to taxonomists for standard genome sequencing and annotation.</title>
        <authorList>
            <consortium name="The Broad Institute Genomics Platform"/>
            <consortium name="The Broad Institute Genome Sequencing Center for Infectious Disease"/>
            <person name="Wu L."/>
            <person name="Ma J."/>
        </authorList>
    </citation>
    <scope>NUCLEOTIDE SEQUENCE [LARGE SCALE GENOMIC DNA]</scope>
    <source>
        <strain evidence="4">ZS-22-S1</strain>
    </source>
</reference>
<dbReference type="CDD" id="cd04433">
    <property type="entry name" value="AFD_class_I"/>
    <property type="match status" value="1"/>
</dbReference>
<dbReference type="Gene3D" id="3.40.50.12780">
    <property type="entry name" value="N-terminal domain of ligase-like"/>
    <property type="match status" value="1"/>
</dbReference>
<evidence type="ECO:0000259" key="1">
    <source>
        <dbReference type="Pfam" id="PF00501"/>
    </source>
</evidence>
<dbReference type="RefSeq" id="WP_378062182.1">
    <property type="nucleotide sequence ID" value="NZ_JBHSIS010000027.1"/>
</dbReference>
<organism evidence="3 4">
    <name type="scientific">Actinophytocola glycyrrhizae</name>
    <dbReference type="NCBI Taxonomy" id="2044873"/>
    <lineage>
        <taxon>Bacteria</taxon>
        <taxon>Bacillati</taxon>
        <taxon>Actinomycetota</taxon>
        <taxon>Actinomycetes</taxon>
        <taxon>Pseudonocardiales</taxon>
        <taxon>Pseudonocardiaceae</taxon>
    </lineage>
</organism>
<dbReference type="PANTHER" id="PTHR43767:SF1">
    <property type="entry name" value="NONRIBOSOMAL PEPTIDE SYNTHASE PES1 (EUROFUNG)-RELATED"/>
    <property type="match status" value="1"/>
</dbReference>